<keyword evidence="1" id="KW-0812">Transmembrane</keyword>
<dbReference type="Proteomes" id="UP000468650">
    <property type="component" value="Unassembled WGS sequence"/>
</dbReference>
<feature type="transmembrane region" description="Helical" evidence="1">
    <location>
        <begin position="137"/>
        <end position="153"/>
    </location>
</feature>
<reference evidence="2 3" key="1">
    <citation type="submission" date="2019-09" db="EMBL/GenBank/DDBJ databases">
        <title>Genomes of family Cryomorphaceae.</title>
        <authorList>
            <person name="Bowman J.P."/>
        </authorList>
    </citation>
    <scope>NUCLEOTIDE SEQUENCE [LARGE SCALE GENOMIC DNA]</scope>
    <source>
        <strain evidence="2 3">LMG 25704</strain>
    </source>
</reference>
<keyword evidence="1" id="KW-1133">Transmembrane helix</keyword>
<protein>
    <submittedName>
        <fullName evidence="2">DUF1361 domain-containing protein</fullName>
    </submittedName>
</protein>
<keyword evidence="1" id="KW-0472">Membrane</keyword>
<keyword evidence="3" id="KW-1185">Reference proteome</keyword>
<sequence length="220" mass="26130">MNIRNEWTAFALLSLLCFALSIARMLYTGSAGYIFLNWNLFLAGIPWFISWNMERKPWMQRRAPLVIFSMFWLLFFPNAPYILTDLFHLRHLNSAPIWYDLTMILTYAWVGILFGFKSLLKLERIYADKIGARFTKLLIPALLFITAFGVYLGRYQRWNSWDIIHQPGNLLYDVLHRVFVPWEHPQTWGMTIVFGILLNLMYYNFKHFKTASEVRSITQP</sequence>
<proteinExistence type="predicted"/>
<evidence type="ECO:0000313" key="3">
    <source>
        <dbReference type="Proteomes" id="UP000468650"/>
    </source>
</evidence>
<comment type="caution">
    <text evidence="2">The sequence shown here is derived from an EMBL/GenBank/DDBJ whole genome shotgun (WGS) entry which is preliminary data.</text>
</comment>
<dbReference type="OrthoDB" id="4540541at2"/>
<feature type="transmembrane region" description="Helical" evidence="1">
    <location>
        <begin position="95"/>
        <end position="116"/>
    </location>
</feature>
<name>A0A6N6RMC5_9FLAO</name>
<dbReference type="AlphaFoldDB" id="A0A6N6RMC5"/>
<evidence type="ECO:0000313" key="2">
    <source>
        <dbReference type="EMBL" id="KAB2814705.1"/>
    </source>
</evidence>
<feature type="transmembrane region" description="Helical" evidence="1">
    <location>
        <begin position="63"/>
        <end position="83"/>
    </location>
</feature>
<gene>
    <name evidence="2" type="ORF">F8C67_02880</name>
</gene>
<dbReference type="Pfam" id="PF07099">
    <property type="entry name" value="DUF1361"/>
    <property type="match status" value="1"/>
</dbReference>
<organism evidence="2 3">
    <name type="scientific">Phaeocystidibacter luteus</name>
    <dbReference type="NCBI Taxonomy" id="911197"/>
    <lineage>
        <taxon>Bacteria</taxon>
        <taxon>Pseudomonadati</taxon>
        <taxon>Bacteroidota</taxon>
        <taxon>Flavobacteriia</taxon>
        <taxon>Flavobacteriales</taxon>
        <taxon>Phaeocystidibacteraceae</taxon>
        <taxon>Phaeocystidibacter</taxon>
    </lineage>
</organism>
<evidence type="ECO:0000256" key="1">
    <source>
        <dbReference type="SAM" id="Phobius"/>
    </source>
</evidence>
<dbReference type="InterPro" id="IPR009793">
    <property type="entry name" value="DUF1361"/>
</dbReference>
<dbReference type="RefSeq" id="WP_151666284.1">
    <property type="nucleotide sequence ID" value="NZ_WBVO01000001.1"/>
</dbReference>
<feature type="transmembrane region" description="Helical" evidence="1">
    <location>
        <begin position="187"/>
        <end position="205"/>
    </location>
</feature>
<accession>A0A6N6RMC5</accession>
<feature type="transmembrane region" description="Helical" evidence="1">
    <location>
        <begin position="33"/>
        <end position="51"/>
    </location>
</feature>
<dbReference type="EMBL" id="WBVO01000001">
    <property type="protein sequence ID" value="KAB2814705.1"/>
    <property type="molecule type" value="Genomic_DNA"/>
</dbReference>